<dbReference type="OrthoDB" id="9813091at2"/>
<dbReference type="Proteomes" id="UP000199312">
    <property type="component" value="Unassembled WGS sequence"/>
</dbReference>
<dbReference type="RefSeq" id="WP_090228112.1">
    <property type="nucleotide sequence ID" value="NZ_FOZP01000007.1"/>
</dbReference>
<keyword evidence="2" id="KW-1185">Reference proteome</keyword>
<dbReference type="EMBL" id="FOZP01000007">
    <property type="protein sequence ID" value="SFS70393.1"/>
    <property type="molecule type" value="Genomic_DNA"/>
</dbReference>
<dbReference type="STRING" id="593133.SAMN04488006_2702"/>
<dbReference type="Gene3D" id="3.40.50.10610">
    <property type="entry name" value="ABC-type transport auxiliary lipoprotein component"/>
    <property type="match status" value="1"/>
</dbReference>
<gene>
    <name evidence="1" type="ORF">SAMN04488006_2702</name>
</gene>
<evidence type="ECO:0000313" key="2">
    <source>
        <dbReference type="Proteomes" id="UP000199312"/>
    </source>
</evidence>
<dbReference type="AlphaFoldDB" id="A0A1I6S0A3"/>
<organism evidence="1 2">
    <name type="scientific">Lutibacter maritimus</name>
    <dbReference type="NCBI Taxonomy" id="593133"/>
    <lineage>
        <taxon>Bacteria</taxon>
        <taxon>Pseudomonadati</taxon>
        <taxon>Bacteroidota</taxon>
        <taxon>Flavobacteriia</taxon>
        <taxon>Flavobacteriales</taxon>
        <taxon>Flavobacteriaceae</taxon>
        <taxon>Lutibacter</taxon>
    </lineage>
</organism>
<reference evidence="2" key="1">
    <citation type="submission" date="2016-10" db="EMBL/GenBank/DDBJ databases">
        <authorList>
            <person name="Varghese N."/>
            <person name="Submissions S."/>
        </authorList>
    </citation>
    <scope>NUCLEOTIDE SEQUENCE [LARGE SCALE GENOMIC DNA]</scope>
    <source>
        <strain evidence="2">DSM 24450</strain>
    </source>
</reference>
<proteinExistence type="predicted"/>
<name>A0A1I6S0A3_9FLAO</name>
<accession>A0A1I6S0A3</accession>
<evidence type="ECO:0000313" key="1">
    <source>
        <dbReference type="EMBL" id="SFS70393.1"/>
    </source>
</evidence>
<sequence>MKTKYVILLVLFYNLTIGQEIKNTNYISGTINVPILIDQFLSEDHLVDDRRDSNTTYENVSGDIYTQLKNTPIHFNNNGSFSGVFKEEIYDLITEISISGSIDTEKNMGSITVCQKETKNVKAHPMSVCDYNYEYSYTYEYKNLHVSKGFEFGRNLKDNVVPYLFKPNENTTLTVSNYKYSVDEKCPKRNFSKEFLFKNIKQDYLKEKLTQKYGSYFYFNVYWDGTFIEKKEDALGIAFFEQPNAATIDLETFTTMSGKKITQGENNSSVYMEEIKYNLMDNNLRIVERALLEKLLGEINLGSSELADPAARVEAGKITIAGFYILGSFTRDKIKNTFNLRVIYNETGEIVFAKTLSFIDFIDVDKVKILEPELSQVIKNFAKKRNLSVFKN</sequence>
<protein>
    <submittedName>
        <fullName evidence="1">Uncharacterized protein</fullName>
    </submittedName>
</protein>